<accession>W2JW84</accession>
<evidence type="ECO:0000313" key="1">
    <source>
        <dbReference type="EMBL" id="ETL50062.1"/>
    </source>
</evidence>
<proteinExistence type="predicted"/>
<organism evidence="1 2">
    <name type="scientific">Phytophthora nicotianae</name>
    <name type="common">Potato buckeye rot agent</name>
    <name type="synonym">Phytophthora parasitica</name>
    <dbReference type="NCBI Taxonomy" id="4792"/>
    <lineage>
        <taxon>Eukaryota</taxon>
        <taxon>Sar</taxon>
        <taxon>Stramenopiles</taxon>
        <taxon>Oomycota</taxon>
        <taxon>Peronosporomycetes</taxon>
        <taxon>Peronosporales</taxon>
        <taxon>Peronosporaceae</taxon>
        <taxon>Phytophthora</taxon>
    </lineage>
</organism>
<dbReference type="EMBL" id="KI670495">
    <property type="protein sequence ID" value="ETL50062.1"/>
    <property type="molecule type" value="Genomic_DNA"/>
</dbReference>
<dbReference type="VEuPathDB" id="FungiDB:PPTG_20760"/>
<name>W2JW84_PHYNI</name>
<dbReference type="AlphaFoldDB" id="W2JW84"/>
<sequence length="45" mass="5662">MEGIRYVRSLIDESRAKGKWNDFWRYFVKTWVERYDATTWNVQEM</sequence>
<feature type="non-terminal residue" evidence="1">
    <location>
        <position position="45"/>
    </location>
</feature>
<protein>
    <submittedName>
        <fullName evidence="1">Uncharacterized protein</fullName>
    </submittedName>
</protein>
<evidence type="ECO:0000313" key="2">
    <source>
        <dbReference type="Proteomes" id="UP000053864"/>
    </source>
</evidence>
<dbReference type="Proteomes" id="UP000053864">
    <property type="component" value="Unassembled WGS sequence"/>
</dbReference>
<reference evidence="1 2" key="1">
    <citation type="submission" date="2013-11" db="EMBL/GenBank/DDBJ databases">
        <title>The Genome Sequence of Phytophthora parasitica CJ05E6.</title>
        <authorList>
            <consortium name="The Broad Institute Genomics Platform"/>
            <person name="Russ C."/>
            <person name="Tyler B."/>
            <person name="Panabieres F."/>
            <person name="Shan W."/>
            <person name="Tripathy S."/>
            <person name="Grunwald N."/>
            <person name="Machado M."/>
            <person name="Johnson C.S."/>
            <person name="Arredondo F."/>
            <person name="Hong C."/>
            <person name="Coffey M."/>
            <person name="Young S.K."/>
            <person name="Zeng Q."/>
            <person name="Gargeya S."/>
            <person name="Fitzgerald M."/>
            <person name="Abouelleil A."/>
            <person name="Alvarado L."/>
            <person name="Chapman S.B."/>
            <person name="Gainer-Dewar J."/>
            <person name="Goldberg J."/>
            <person name="Griggs A."/>
            <person name="Gujja S."/>
            <person name="Hansen M."/>
            <person name="Howarth C."/>
            <person name="Imamovic A."/>
            <person name="Ireland A."/>
            <person name="Larimer J."/>
            <person name="McCowan C."/>
            <person name="Murphy C."/>
            <person name="Pearson M."/>
            <person name="Poon T.W."/>
            <person name="Priest M."/>
            <person name="Roberts A."/>
            <person name="Saif S."/>
            <person name="Shea T."/>
            <person name="Sykes S."/>
            <person name="Wortman J."/>
            <person name="Nusbaum C."/>
            <person name="Birren B."/>
        </authorList>
    </citation>
    <scope>NUCLEOTIDE SEQUENCE [LARGE SCALE GENOMIC DNA]</scope>
    <source>
        <strain evidence="1 2">CJ05E6</strain>
    </source>
</reference>
<gene>
    <name evidence="1" type="ORF">L916_00650</name>
</gene>